<accession>A0AAW1RS49</accession>
<dbReference type="Gene3D" id="2.30.40.10">
    <property type="entry name" value="Urease, subunit C, domain 1"/>
    <property type="match status" value="1"/>
</dbReference>
<dbReference type="EMBL" id="JALJOU010000026">
    <property type="protein sequence ID" value="KAK9836147.1"/>
    <property type="molecule type" value="Genomic_DNA"/>
</dbReference>
<evidence type="ECO:0000313" key="3">
    <source>
        <dbReference type="Proteomes" id="UP001445335"/>
    </source>
</evidence>
<evidence type="ECO:0000313" key="2">
    <source>
        <dbReference type="EMBL" id="KAK9836147.1"/>
    </source>
</evidence>
<dbReference type="GO" id="GO:0016810">
    <property type="term" value="F:hydrolase activity, acting on carbon-nitrogen (but not peptide) bonds"/>
    <property type="evidence" value="ECO:0007669"/>
    <property type="project" value="InterPro"/>
</dbReference>
<dbReference type="Gene3D" id="3.20.20.140">
    <property type="entry name" value="Metal-dependent hydrolases"/>
    <property type="match status" value="1"/>
</dbReference>
<dbReference type="Pfam" id="PF07969">
    <property type="entry name" value="Amidohydro_3"/>
    <property type="match status" value="1"/>
</dbReference>
<dbReference type="InterPro" id="IPR032466">
    <property type="entry name" value="Metal_Hydrolase"/>
</dbReference>
<dbReference type="SUPFAM" id="SSF51556">
    <property type="entry name" value="Metallo-dependent hydrolases"/>
    <property type="match status" value="1"/>
</dbReference>
<dbReference type="InterPro" id="IPR011059">
    <property type="entry name" value="Metal-dep_hydrolase_composite"/>
</dbReference>
<keyword evidence="3" id="KW-1185">Reference proteome</keyword>
<dbReference type="AlphaFoldDB" id="A0AAW1RS49"/>
<proteinExistence type="predicted"/>
<reference evidence="2 3" key="1">
    <citation type="journal article" date="2024" name="Nat. Commun.">
        <title>Phylogenomics reveals the evolutionary origins of lichenization in chlorophyte algae.</title>
        <authorList>
            <person name="Puginier C."/>
            <person name="Libourel C."/>
            <person name="Otte J."/>
            <person name="Skaloud P."/>
            <person name="Haon M."/>
            <person name="Grisel S."/>
            <person name="Petersen M."/>
            <person name="Berrin J.G."/>
            <person name="Delaux P.M."/>
            <person name="Dal Grande F."/>
            <person name="Keller J."/>
        </authorList>
    </citation>
    <scope>NUCLEOTIDE SEQUENCE [LARGE SCALE GENOMIC DNA]</scope>
    <source>
        <strain evidence="2 3">SAG 245.80</strain>
    </source>
</reference>
<dbReference type="PANTHER" id="PTHR22642">
    <property type="entry name" value="IMIDAZOLONEPROPIONASE"/>
    <property type="match status" value="1"/>
</dbReference>
<gene>
    <name evidence="2" type="ORF">WJX81_004702</name>
</gene>
<dbReference type="InterPro" id="IPR013108">
    <property type="entry name" value="Amidohydro_3"/>
</dbReference>
<protein>
    <recommendedName>
        <fullName evidence="1">Amidohydrolase 3 domain-containing protein</fullName>
    </recommendedName>
</protein>
<evidence type="ECO:0000259" key="1">
    <source>
        <dbReference type="Pfam" id="PF07969"/>
    </source>
</evidence>
<name>A0AAW1RS49_9CHLO</name>
<organism evidence="2 3">
    <name type="scientific">Elliptochloris bilobata</name>
    <dbReference type="NCBI Taxonomy" id="381761"/>
    <lineage>
        <taxon>Eukaryota</taxon>
        <taxon>Viridiplantae</taxon>
        <taxon>Chlorophyta</taxon>
        <taxon>core chlorophytes</taxon>
        <taxon>Trebouxiophyceae</taxon>
        <taxon>Trebouxiophyceae incertae sedis</taxon>
        <taxon>Elliptochloris clade</taxon>
        <taxon>Elliptochloris</taxon>
    </lineage>
</organism>
<feature type="domain" description="Amidohydrolase 3" evidence="1">
    <location>
        <begin position="1"/>
        <end position="108"/>
    </location>
</feature>
<dbReference type="Proteomes" id="UP001445335">
    <property type="component" value="Unassembled WGS sequence"/>
</dbReference>
<comment type="caution">
    <text evidence="2">The sequence shown here is derived from an EMBL/GenBank/DDBJ whole genome shotgun (WGS) entry which is preliminary data.</text>
</comment>
<sequence>MQAGVRIAFGFDWPVVPPSALAGVHAAAHRAAPGQAHAHASEEALTPEAALATATRTGAVLAGLQAEIGTLAVGKHADFDVLSKSPLFGEANSALPQMLQTYVDGRCAFGCSTGAAHAGLAQPAAWCIDAACPNLKSVVI</sequence>
<dbReference type="PANTHER" id="PTHR22642:SF2">
    <property type="entry name" value="PROTEIN LONG AFTER FAR-RED 3"/>
    <property type="match status" value="1"/>
</dbReference>